<dbReference type="PROSITE" id="PS52016">
    <property type="entry name" value="TONB_DEPENDENT_REC_3"/>
    <property type="match status" value="1"/>
</dbReference>
<keyword evidence="16" id="KW-0675">Receptor</keyword>
<evidence type="ECO:0000256" key="10">
    <source>
        <dbReference type="ARBA" id="ARBA00023237"/>
    </source>
</evidence>
<dbReference type="Gene3D" id="2.170.130.10">
    <property type="entry name" value="TonB-dependent receptor, plug domain"/>
    <property type="match status" value="1"/>
</dbReference>
<dbReference type="PANTHER" id="PTHR32552">
    <property type="entry name" value="FERRICHROME IRON RECEPTOR-RELATED"/>
    <property type="match status" value="1"/>
</dbReference>
<organism evidence="16 17">
    <name type="scientific">Novosphingobium aquiterrae</name>
    <dbReference type="NCBI Taxonomy" id="624388"/>
    <lineage>
        <taxon>Bacteria</taxon>
        <taxon>Pseudomonadati</taxon>
        <taxon>Pseudomonadota</taxon>
        <taxon>Alphaproteobacteria</taxon>
        <taxon>Sphingomonadales</taxon>
        <taxon>Sphingomonadaceae</taxon>
        <taxon>Novosphingobium</taxon>
    </lineage>
</organism>
<evidence type="ECO:0000259" key="15">
    <source>
        <dbReference type="Pfam" id="PF07715"/>
    </source>
</evidence>
<evidence type="ECO:0000256" key="7">
    <source>
        <dbReference type="ARBA" id="ARBA00023065"/>
    </source>
</evidence>
<keyword evidence="8 12" id="KW-0798">TonB box</keyword>
<dbReference type="Pfam" id="PF07715">
    <property type="entry name" value="Plug"/>
    <property type="match status" value="1"/>
</dbReference>
<dbReference type="Proteomes" id="UP001589943">
    <property type="component" value="Unassembled WGS sequence"/>
</dbReference>
<accession>A0ABV6PFX2</accession>
<evidence type="ECO:0000256" key="11">
    <source>
        <dbReference type="PROSITE-ProRule" id="PRU01360"/>
    </source>
</evidence>
<keyword evidence="17" id="KW-1185">Reference proteome</keyword>
<keyword evidence="9 11" id="KW-0472">Membrane</keyword>
<evidence type="ECO:0000256" key="8">
    <source>
        <dbReference type="ARBA" id="ARBA00023077"/>
    </source>
</evidence>
<keyword evidence="5 11" id="KW-0812">Transmembrane</keyword>
<comment type="similarity">
    <text evidence="11 12">Belongs to the TonB-dependent receptor family.</text>
</comment>
<evidence type="ECO:0000256" key="5">
    <source>
        <dbReference type="ARBA" id="ARBA00022692"/>
    </source>
</evidence>
<evidence type="ECO:0000256" key="9">
    <source>
        <dbReference type="ARBA" id="ARBA00023136"/>
    </source>
</evidence>
<feature type="signal peptide" evidence="13">
    <location>
        <begin position="1"/>
        <end position="29"/>
    </location>
</feature>
<dbReference type="EMBL" id="JBHLTL010000001">
    <property type="protein sequence ID" value="MFC0588735.1"/>
    <property type="molecule type" value="Genomic_DNA"/>
</dbReference>
<evidence type="ECO:0000313" key="16">
    <source>
        <dbReference type="EMBL" id="MFC0588735.1"/>
    </source>
</evidence>
<evidence type="ECO:0000256" key="2">
    <source>
        <dbReference type="ARBA" id="ARBA00022448"/>
    </source>
</evidence>
<feature type="chain" id="PRO_5045730146" evidence="13">
    <location>
        <begin position="30"/>
        <end position="872"/>
    </location>
</feature>
<feature type="domain" description="TonB-dependent receptor plug" evidence="15">
    <location>
        <begin position="61"/>
        <end position="169"/>
    </location>
</feature>
<proteinExistence type="inferred from homology"/>
<evidence type="ECO:0000256" key="6">
    <source>
        <dbReference type="ARBA" id="ARBA00023004"/>
    </source>
</evidence>
<comment type="subcellular location">
    <subcellularLocation>
        <location evidence="1 11">Cell outer membrane</location>
        <topology evidence="1 11">Multi-pass membrane protein</topology>
    </subcellularLocation>
</comment>
<evidence type="ECO:0000259" key="14">
    <source>
        <dbReference type="Pfam" id="PF00593"/>
    </source>
</evidence>
<keyword evidence="10 11" id="KW-0998">Cell outer membrane</keyword>
<name>A0ABV6PFX2_9SPHN</name>
<keyword evidence="4" id="KW-0410">Iron transport</keyword>
<comment type="caution">
    <text evidence="16">The sequence shown here is derived from an EMBL/GenBank/DDBJ whole genome shotgun (WGS) entry which is preliminary data.</text>
</comment>
<dbReference type="RefSeq" id="WP_379480225.1">
    <property type="nucleotide sequence ID" value="NZ_JBHLTL010000001.1"/>
</dbReference>
<dbReference type="InterPro" id="IPR039426">
    <property type="entry name" value="TonB-dep_rcpt-like"/>
</dbReference>
<evidence type="ECO:0000256" key="1">
    <source>
        <dbReference type="ARBA" id="ARBA00004571"/>
    </source>
</evidence>
<keyword evidence="7" id="KW-0406">Ion transport</keyword>
<keyword evidence="2 11" id="KW-0813">Transport</keyword>
<dbReference type="InterPro" id="IPR036942">
    <property type="entry name" value="Beta-barrel_TonB_sf"/>
</dbReference>
<dbReference type="Gene3D" id="2.40.170.20">
    <property type="entry name" value="TonB-dependent receptor, beta-barrel domain"/>
    <property type="match status" value="1"/>
</dbReference>
<protein>
    <submittedName>
        <fullName evidence="16">TonB-dependent receptor</fullName>
    </submittedName>
</protein>
<keyword evidence="13" id="KW-0732">Signal</keyword>
<reference evidence="16 17" key="1">
    <citation type="submission" date="2024-09" db="EMBL/GenBank/DDBJ databases">
        <authorList>
            <person name="Sun Q."/>
            <person name="Mori K."/>
        </authorList>
    </citation>
    <scope>NUCLEOTIDE SEQUENCE [LARGE SCALE GENOMIC DNA]</scope>
    <source>
        <strain evidence="16 17">NCAIM B.02537</strain>
    </source>
</reference>
<gene>
    <name evidence="16" type="ORF">ACFFF7_04855</name>
</gene>
<evidence type="ECO:0000256" key="3">
    <source>
        <dbReference type="ARBA" id="ARBA00022452"/>
    </source>
</evidence>
<dbReference type="InterPro" id="IPR000531">
    <property type="entry name" value="Beta-barrel_TonB"/>
</dbReference>
<dbReference type="Pfam" id="PF00593">
    <property type="entry name" value="TonB_dep_Rec_b-barrel"/>
    <property type="match status" value="1"/>
</dbReference>
<dbReference type="SUPFAM" id="SSF56935">
    <property type="entry name" value="Porins"/>
    <property type="match status" value="1"/>
</dbReference>
<evidence type="ECO:0000256" key="13">
    <source>
        <dbReference type="SAM" id="SignalP"/>
    </source>
</evidence>
<feature type="domain" description="TonB-dependent receptor-like beta-barrel" evidence="14">
    <location>
        <begin position="279"/>
        <end position="835"/>
    </location>
</feature>
<dbReference type="PANTHER" id="PTHR32552:SF81">
    <property type="entry name" value="TONB-DEPENDENT OUTER MEMBRANE RECEPTOR"/>
    <property type="match status" value="1"/>
</dbReference>
<keyword evidence="6" id="KW-0408">Iron</keyword>
<dbReference type="InterPro" id="IPR037066">
    <property type="entry name" value="Plug_dom_sf"/>
</dbReference>
<dbReference type="InterPro" id="IPR012910">
    <property type="entry name" value="Plug_dom"/>
</dbReference>
<keyword evidence="3 11" id="KW-1134">Transmembrane beta strand</keyword>
<evidence type="ECO:0000313" key="17">
    <source>
        <dbReference type="Proteomes" id="UP001589943"/>
    </source>
</evidence>
<evidence type="ECO:0000256" key="12">
    <source>
        <dbReference type="RuleBase" id="RU003357"/>
    </source>
</evidence>
<evidence type="ECO:0000256" key="4">
    <source>
        <dbReference type="ARBA" id="ARBA00022496"/>
    </source>
</evidence>
<sequence length="872" mass="93183">MIKSERFVRVALLSTIGMLSMGVATAAHAQEQTPAATDTATADEEVGGEIIVTASKREKTLQDTPISVSVTGAEAIKRSQVRDLIDLQTLVPSLKVGQLQSSANTNFIIRGFGNGANNAGIEPSVGVFIDGVYRSRSAAQIGDLPNIQRIEVLRGPQSTLFGKNASAGIISIVTKEPQFKFGGNLEASYGNYNAIVVKGDITGPISETLAFSLGGNFNKRDGFSKYINLNQDNNNRNRWGLRGQLLFEPSDAFKLRIIGDYDKIDEVCCSISNIFDGPTGNAVRALGGNLVSNQPYALDSYANFASINKIDNYGISAQADFDLTDTLSLTSISAYRAVRSFTNADSDFTSADLIGENSNHTKIDTYTQELRIASNFDGPVNFLLGAYGFHEKIDSQAQLLYGKDFRGYANLLTGGNYSAFEPTLRALNGIPATVAPFGSQGLGRHEDYNYTNDALSIFGQLDFEPVENLTLTVGANYTNDWKKVATNNSTTDTFSTIDLVQTGANAGLPGSIPAGIYTPGILYPRTNSCSTVTGAPPASPGNPTRSGSCNPFLAFAPLQFLPGFLNFPNVVESGKTHDDNLSYTLRANYKFSRQLSVYATYATGFKATSFNLSYDSRPFAADFIPGSPAQVPAPAASPIRTAGLALANLTTGTRFARPEKSQVYEVGVKGQFEGFGFNLAVFKQILKDFQSNVFQGTGFVLGNAEKQSTVGFELDGSLTPVKGLNFTASVTYLDPKYDLFTGGSAFNPLTNTVVPTNLTGQTPSGISDWSVAVGGTYTLDVGGDNSVTFHTDYAMNSAYQIAQGLPYKASVESLNASIAFGLANGLEFSVWGRNLTEPQYNPVIFPGVAQTGSLSGYPPPPATYGGTVRFKF</sequence>